<comment type="subunit">
    <text evidence="5">Part of the 50S ribosomal subunit.</text>
</comment>
<keyword evidence="5" id="KW-0694">RNA-binding</keyword>
<dbReference type="GO" id="GO:0019843">
    <property type="term" value="F:rRNA binding"/>
    <property type="evidence" value="ECO:0007669"/>
    <property type="project" value="UniProtKB-UniRule"/>
</dbReference>
<gene>
    <name evidence="5 8" type="primary">rplX</name>
    <name evidence="8" type="ORF">K239x_43230</name>
</gene>
<dbReference type="Proteomes" id="UP000319817">
    <property type="component" value="Chromosome"/>
</dbReference>
<reference evidence="8 9" key="1">
    <citation type="submission" date="2019-02" db="EMBL/GenBank/DDBJ databases">
        <title>Deep-cultivation of Planctomycetes and their phenomic and genomic characterization uncovers novel biology.</title>
        <authorList>
            <person name="Wiegand S."/>
            <person name="Jogler M."/>
            <person name="Boedeker C."/>
            <person name="Pinto D."/>
            <person name="Vollmers J."/>
            <person name="Rivas-Marin E."/>
            <person name="Kohn T."/>
            <person name="Peeters S.H."/>
            <person name="Heuer A."/>
            <person name="Rast P."/>
            <person name="Oberbeckmann S."/>
            <person name="Bunk B."/>
            <person name="Jeske O."/>
            <person name="Meyerdierks A."/>
            <person name="Storesund J.E."/>
            <person name="Kallscheuer N."/>
            <person name="Luecker S."/>
            <person name="Lage O.M."/>
            <person name="Pohl T."/>
            <person name="Merkel B.J."/>
            <person name="Hornburger P."/>
            <person name="Mueller R.-W."/>
            <person name="Bruemmer F."/>
            <person name="Labrenz M."/>
            <person name="Spormann A.M."/>
            <person name="Op den Camp H."/>
            <person name="Overmann J."/>
            <person name="Amann R."/>
            <person name="Jetten M.S.M."/>
            <person name="Mascher T."/>
            <person name="Medema M.H."/>
            <person name="Devos D.P."/>
            <person name="Kaster A.-K."/>
            <person name="Ovreas L."/>
            <person name="Rohde M."/>
            <person name="Galperin M.Y."/>
            <person name="Jogler C."/>
        </authorList>
    </citation>
    <scope>NUCLEOTIDE SEQUENCE [LARGE SCALE GENOMIC DNA]</scope>
    <source>
        <strain evidence="8 9">K23_9</strain>
    </source>
</reference>
<comment type="function">
    <text evidence="5">One of two assembly initiator proteins, it binds directly to the 5'-end of the 23S rRNA, where it nucleates assembly of the 50S subunit.</text>
</comment>
<evidence type="ECO:0000256" key="2">
    <source>
        <dbReference type="ARBA" id="ARBA00022980"/>
    </source>
</evidence>
<keyword evidence="9" id="KW-1185">Reference proteome</keyword>
<evidence type="ECO:0000256" key="1">
    <source>
        <dbReference type="ARBA" id="ARBA00010618"/>
    </source>
</evidence>
<dbReference type="RefSeq" id="WP_145420103.1">
    <property type="nucleotide sequence ID" value="NZ_CP036526.1"/>
</dbReference>
<comment type="similarity">
    <text evidence="1 5 6">Belongs to the universal ribosomal protein uL24 family.</text>
</comment>
<evidence type="ECO:0000259" key="7">
    <source>
        <dbReference type="SMART" id="SM00739"/>
    </source>
</evidence>
<dbReference type="GO" id="GO:0006412">
    <property type="term" value="P:translation"/>
    <property type="evidence" value="ECO:0007669"/>
    <property type="project" value="UniProtKB-UniRule"/>
</dbReference>
<dbReference type="NCBIfam" id="TIGR01079">
    <property type="entry name" value="rplX_bact"/>
    <property type="match status" value="1"/>
</dbReference>
<evidence type="ECO:0000256" key="5">
    <source>
        <dbReference type="HAMAP-Rule" id="MF_01326"/>
    </source>
</evidence>
<evidence type="ECO:0000256" key="4">
    <source>
        <dbReference type="ARBA" id="ARBA00035206"/>
    </source>
</evidence>
<dbReference type="InterPro" id="IPR008991">
    <property type="entry name" value="Translation_prot_SH3-like_sf"/>
</dbReference>
<dbReference type="Pfam" id="PF00467">
    <property type="entry name" value="KOW"/>
    <property type="match status" value="1"/>
</dbReference>
<accession>A0A517NYV2</accession>
<keyword evidence="5" id="KW-0699">rRNA-binding</keyword>
<dbReference type="InterPro" id="IPR014722">
    <property type="entry name" value="Rib_uL2_dom2"/>
</dbReference>
<dbReference type="InterPro" id="IPR057264">
    <property type="entry name" value="Ribosomal_uL24_C"/>
</dbReference>
<organism evidence="8 9">
    <name type="scientific">Stieleria marina</name>
    <dbReference type="NCBI Taxonomy" id="1930275"/>
    <lineage>
        <taxon>Bacteria</taxon>
        <taxon>Pseudomonadati</taxon>
        <taxon>Planctomycetota</taxon>
        <taxon>Planctomycetia</taxon>
        <taxon>Pirellulales</taxon>
        <taxon>Pirellulaceae</taxon>
        <taxon>Stieleria</taxon>
    </lineage>
</organism>
<evidence type="ECO:0000256" key="3">
    <source>
        <dbReference type="ARBA" id="ARBA00023274"/>
    </source>
</evidence>
<dbReference type="SMART" id="SM00739">
    <property type="entry name" value="KOW"/>
    <property type="match status" value="1"/>
</dbReference>
<sequence length="115" mass="12638">MHFRIDDEVEVIAGADKGHRGKILTIDRKNNKVVVEGAGKVWKHVRRSQKNPQGGRLSKEMPIAVSNVMMIDPSTGKPSKVGVRYLESGAKERYAKKSGASLGEIAPARPQYAKK</sequence>
<proteinExistence type="inferred from homology"/>
<dbReference type="InterPro" id="IPR005825">
    <property type="entry name" value="Ribosomal_uL24_CS"/>
</dbReference>
<dbReference type="Pfam" id="PF17136">
    <property type="entry name" value="ribosomal_L24"/>
    <property type="match status" value="1"/>
</dbReference>
<dbReference type="SUPFAM" id="SSF50104">
    <property type="entry name" value="Translation proteins SH3-like domain"/>
    <property type="match status" value="1"/>
</dbReference>
<evidence type="ECO:0000313" key="9">
    <source>
        <dbReference type="Proteomes" id="UP000319817"/>
    </source>
</evidence>
<evidence type="ECO:0000313" key="8">
    <source>
        <dbReference type="EMBL" id="QDT12314.1"/>
    </source>
</evidence>
<dbReference type="AlphaFoldDB" id="A0A517NYV2"/>
<dbReference type="InterPro" id="IPR003256">
    <property type="entry name" value="Ribosomal_uL24"/>
</dbReference>
<protein>
    <recommendedName>
        <fullName evidence="4 5">Large ribosomal subunit protein uL24</fullName>
    </recommendedName>
</protein>
<dbReference type="EMBL" id="CP036526">
    <property type="protein sequence ID" value="QDT12314.1"/>
    <property type="molecule type" value="Genomic_DNA"/>
</dbReference>
<comment type="function">
    <text evidence="5">One of the proteins that surrounds the polypeptide exit tunnel on the outside of the subunit.</text>
</comment>
<dbReference type="PROSITE" id="PS01108">
    <property type="entry name" value="RIBOSOMAL_L24"/>
    <property type="match status" value="1"/>
</dbReference>
<dbReference type="Gene3D" id="2.30.30.30">
    <property type="match status" value="1"/>
</dbReference>
<dbReference type="GO" id="GO:0003735">
    <property type="term" value="F:structural constituent of ribosome"/>
    <property type="evidence" value="ECO:0007669"/>
    <property type="project" value="InterPro"/>
</dbReference>
<feature type="domain" description="KOW" evidence="7">
    <location>
        <begin position="2"/>
        <end position="29"/>
    </location>
</feature>
<dbReference type="GO" id="GO:1990904">
    <property type="term" value="C:ribonucleoprotein complex"/>
    <property type="evidence" value="ECO:0007669"/>
    <property type="project" value="UniProtKB-KW"/>
</dbReference>
<keyword evidence="3 5" id="KW-0687">Ribonucleoprotein</keyword>
<dbReference type="PANTHER" id="PTHR12903">
    <property type="entry name" value="MITOCHONDRIAL RIBOSOMAL PROTEIN L24"/>
    <property type="match status" value="1"/>
</dbReference>
<dbReference type="InterPro" id="IPR041988">
    <property type="entry name" value="Ribosomal_uL24_KOW"/>
</dbReference>
<evidence type="ECO:0000256" key="6">
    <source>
        <dbReference type="RuleBase" id="RU003477"/>
    </source>
</evidence>
<keyword evidence="2 5" id="KW-0689">Ribosomal protein</keyword>
<dbReference type="GO" id="GO:0005840">
    <property type="term" value="C:ribosome"/>
    <property type="evidence" value="ECO:0007669"/>
    <property type="project" value="UniProtKB-KW"/>
</dbReference>
<dbReference type="HAMAP" id="MF_01326_B">
    <property type="entry name" value="Ribosomal_uL24_B"/>
    <property type="match status" value="1"/>
</dbReference>
<dbReference type="OrthoDB" id="9807419at2"/>
<dbReference type="InterPro" id="IPR005824">
    <property type="entry name" value="KOW"/>
</dbReference>
<dbReference type="CDD" id="cd06089">
    <property type="entry name" value="KOW_RPL26"/>
    <property type="match status" value="1"/>
</dbReference>
<name>A0A517NYV2_9BACT</name>